<reference evidence="2" key="1">
    <citation type="submission" date="2016-10" db="EMBL/GenBank/DDBJ databases">
        <authorList>
            <person name="Varghese N."/>
            <person name="Submissions S."/>
        </authorList>
    </citation>
    <scope>NUCLEOTIDE SEQUENCE [LARGE SCALE GENOMIC DNA]</scope>
    <source>
        <strain evidence="2">DSM 17933</strain>
    </source>
</reference>
<keyword evidence="2" id="KW-1185">Reference proteome</keyword>
<evidence type="ECO:0000313" key="1">
    <source>
        <dbReference type="EMBL" id="SDG82599.1"/>
    </source>
</evidence>
<name>A0A1G7XEG0_9SPHI</name>
<sequence length="61" mass="7147">MHYKIVPIAISSMTIEGLQVRYLDKLTNVTIYNALFNQFLEFRNLQNWLGDKSFGYTDSEV</sequence>
<dbReference type="STRING" id="405671.SAMN05421827_111182"/>
<organism evidence="1 2">
    <name type="scientific">Pedobacter terrae</name>
    <dbReference type="NCBI Taxonomy" id="405671"/>
    <lineage>
        <taxon>Bacteria</taxon>
        <taxon>Pseudomonadati</taxon>
        <taxon>Bacteroidota</taxon>
        <taxon>Sphingobacteriia</taxon>
        <taxon>Sphingobacteriales</taxon>
        <taxon>Sphingobacteriaceae</taxon>
        <taxon>Pedobacter</taxon>
    </lineage>
</organism>
<dbReference type="AlphaFoldDB" id="A0A1G7XEG0"/>
<accession>A0A1G7XEG0</accession>
<protein>
    <submittedName>
        <fullName evidence="1">Uncharacterized protein</fullName>
    </submittedName>
</protein>
<dbReference type="EMBL" id="FNCH01000011">
    <property type="protein sequence ID" value="SDG82599.1"/>
    <property type="molecule type" value="Genomic_DNA"/>
</dbReference>
<dbReference type="Proteomes" id="UP000199643">
    <property type="component" value="Unassembled WGS sequence"/>
</dbReference>
<gene>
    <name evidence="1" type="ORF">SAMN05421827_111182</name>
</gene>
<proteinExistence type="predicted"/>
<evidence type="ECO:0000313" key="2">
    <source>
        <dbReference type="Proteomes" id="UP000199643"/>
    </source>
</evidence>